<dbReference type="PANTHER" id="PTHR31377:SF0">
    <property type="entry name" value="AGMATINE DEIMINASE-RELATED"/>
    <property type="match status" value="1"/>
</dbReference>
<dbReference type="STRING" id="1120964.GCA_001313265_07871"/>
<dbReference type="GO" id="GO:0009446">
    <property type="term" value="P:putrescine biosynthetic process"/>
    <property type="evidence" value="ECO:0007669"/>
    <property type="project" value="InterPro"/>
</dbReference>
<dbReference type="OrthoDB" id="7871381at2"/>
<sequence>MITDSQTNFVFIADTLSAKYPEFAKEFVSKLEQAKIPFDVLPKTKDVWAVDYMPIQVSENKFVRFTYKPDYLISTKKWSRTISDVDSICDSIGIQTIKSDIIIDGGNISRWNDKVFMTTKVFTENKNMPELELIEQLKNLLDVNDIFFVPVEKGDWLGHVDGMARFIANDTVLINDFSKEEQKDYIDFLGALHNSGLKWKTFPFNPYDNEDFDDAAGLYLNYLELENHLVLPIFGKGTDKSAIEKSKEIFHDKQIITVRSNEPAKHTGIINCLTWNIKK</sequence>
<dbReference type="Gene3D" id="3.75.10.10">
    <property type="entry name" value="L-arginine/glycine Amidinotransferase, Chain A"/>
    <property type="match status" value="1"/>
</dbReference>
<dbReference type="Proteomes" id="UP000236736">
    <property type="component" value="Unassembled WGS sequence"/>
</dbReference>
<reference evidence="3" key="1">
    <citation type="submission" date="2016-10" db="EMBL/GenBank/DDBJ databases">
        <authorList>
            <person name="Varghese N."/>
            <person name="Submissions S."/>
        </authorList>
    </citation>
    <scope>NUCLEOTIDE SEQUENCE [LARGE SCALE GENOMIC DNA]</scope>
    <source>
        <strain evidence="3">DSM 17298</strain>
    </source>
</reference>
<evidence type="ECO:0000313" key="3">
    <source>
        <dbReference type="Proteomes" id="UP000236736"/>
    </source>
</evidence>
<evidence type="ECO:0000256" key="1">
    <source>
        <dbReference type="ARBA" id="ARBA00022801"/>
    </source>
</evidence>
<dbReference type="Pfam" id="PF04371">
    <property type="entry name" value="PAD_porph"/>
    <property type="match status" value="1"/>
</dbReference>
<proteinExistence type="predicted"/>
<evidence type="ECO:0000313" key="2">
    <source>
        <dbReference type="EMBL" id="SEF49299.1"/>
    </source>
</evidence>
<protein>
    <submittedName>
        <fullName evidence="2">Agmatine deiminase</fullName>
    </submittedName>
</protein>
<dbReference type="EMBL" id="FNVR01000001">
    <property type="protein sequence ID" value="SEF49299.1"/>
    <property type="molecule type" value="Genomic_DNA"/>
</dbReference>
<name>A0A1H5SFD1_9BACT</name>
<keyword evidence="3" id="KW-1185">Reference proteome</keyword>
<dbReference type="GO" id="GO:0047632">
    <property type="term" value="F:agmatine deiminase activity"/>
    <property type="evidence" value="ECO:0007669"/>
    <property type="project" value="TreeGrafter"/>
</dbReference>
<dbReference type="GO" id="GO:0004668">
    <property type="term" value="F:protein-arginine deiminase activity"/>
    <property type="evidence" value="ECO:0007669"/>
    <property type="project" value="InterPro"/>
</dbReference>
<dbReference type="SUPFAM" id="SSF55909">
    <property type="entry name" value="Pentein"/>
    <property type="match status" value="1"/>
</dbReference>
<dbReference type="AlphaFoldDB" id="A0A1H5SFD1"/>
<dbReference type="RefSeq" id="WP_103923132.1">
    <property type="nucleotide sequence ID" value="NZ_FNVR01000001.1"/>
</dbReference>
<dbReference type="InterPro" id="IPR007466">
    <property type="entry name" value="Peptidyl-Arg-deiminase_porph"/>
</dbReference>
<gene>
    <name evidence="2" type="ORF">SAMN03080598_00431</name>
</gene>
<keyword evidence="1" id="KW-0378">Hydrolase</keyword>
<accession>A0A1H5SFD1</accession>
<organism evidence="2 3">
    <name type="scientific">Algoriphagus boritolerans DSM 17298 = JCM 18970</name>
    <dbReference type="NCBI Taxonomy" id="1120964"/>
    <lineage>
        <taxon>Bacteria</taxon>
        <taxon>Pseudomonadati</taxon>
        <taxon>Bacteroidota</taxon>
        <taxon>Cytophagia</taxon>
        <taxon>Cytophagales</taxon>
        <taxon>Cyclobacteriaceae</taxon>
        <taxon>Algoriphagus</taxon>
    </lineage>
</organism>
<dbReference type="PANTHER" id="PTHR31377">
    <property type="entry name" value="AGMATINE DEIMINASE-RELATED"/>
    <property type="match status" value="1"/>
</dbReference>